<evidence type="ECO:0000256" key="3">
    <source>
        <dbReference type="ARBA" id="ARBA00022801"/>
    </source>
</evidence>
<comment type="caution">
    <text evidence="6">The sequence shown here is derived from an EMBL/GenBank/DDBJ whole genome shotgun (WGS) entry which is preliminary data.</text>
</comment>
<dbReference type="EMBL" id="SJPJ01000002">
    <property type="protein sequence ID" value="TWT76422.1"/>
    <property type="molecule type" value="Genomic_DNA"/>
</dbReference>
<evidence type="ECO:0000256" key="4">
    <source>
        <dbReference type="ARBA" id="ARBA00022837"/>
    </source>
</evidence>
<feature type="domain" description="Sulfatase N-terminal" evidence="5">
    <location>
        <begin position="58"/>
        <end position="414"/>
    </location>
</feature>
<dbReference type="CDD" id="cd16145">
    <property type="entry name" value="ARS_like"/>
    <property type="match status" value="1"/>
</dbReference>
<dbReference type="OrthoDB" id="9783154at2"/>
<keyword evidence="4" id="KW-0106">Calcium</keyword>
<dbReference type="RefSeq" id="WP_146404198.1">
    <property type="nucleotide sequence ID" value="NZ_SJPJ01000002.1"/>
</dbReference>
<dbReference type="Proteomes" id="UP000315010">
    <property type="component" value="Unassembled WGS sequence"/>
</dbReference>
<dbReference type="PANTHER" id="PTHR42693">
    <property type="entry name" value="ARYLSULFATASE FAMILY MEMBER"/>
    <property type="match status" value="1"/>
</dbReference>
<name>A0A5C5YN97_9BACT</name>
<dbReference type="GO" id="GO:0046872">
    <property type="term" value="F:metal ion binding"/>
    <property type="evidence" value="ECO:0007669"/>
    <property type="project" value="UniProtKB-KW"/>
</dbReference>
<evidence type="ECO:0000256" key="1">
    <source>
        <dbReference type="ARBA" id="ARBA00008779"/>
    </source>
</evidence>
<comment type="similarity">
    <text evidence="1">Belongs to the sulfatase family.</text>
</comment>
<keyword evidence="3 6" id="KW-0378">Hydrolase</keyword>
<evidence type="ECO:0000256" key="2">
    <source>
        <dbReference type="ARBA" id="ARBA00022723"/>
    </source>
</evidence>
<evidence type="ECO:0000259" key="5">
    <source>
        <dbReference type="Pfam" id="PF00884"/>
    </source>
</evidence>
<dbReference type="SUPFAM" id="SSF53649">
    <property type="entry name" value="Alkaline phosphatase-like"/>
    <property type="match status" value="1"/>
</dbReference>
<dbReference type="GO" id="GO:0004065">
    <property type="term" value="F:arylsulfatase activity"/>
    <property type="evidence" value="ECO:0007669"/>
    <property type="project" value="UniProtKB-EC"/>
</dbReference>
<organism evidence="6 7">
    <name type="scientific">Novipirellula herctigrandis</name>
    <dbReference type="NCBI Taxonomy" id="2527986"/>
    <lineage>
        <taxon>Bacteria</taxon>
        <taxon>Pseudomonadati</taxon>
        <taxon>Planctomycetota</taxon>
        <taxon>Planctomycetia</taxon>
        <taxon>Pirellulales</taxon>
        <taxon>Pirellulaceae</taxon>
        <taxon>Novipirellula</taxon>
    </lineage>
</organism>
<gene>
    <name evidence="6" type="primary">atsA_167</name>
    <name evidence="6" type="ORF">CA13_69160</name>
</gene>
<protein>
    <submittedName>
        <fullName evidence="6">Arylsulfatase</fullName>
        <ecNumber evidence="6">3.1.6.1</ecNumber>
    </submittedName>
</protein>
<dbReference type="PROSITE" id="PS00523">
    <property type="entry name" value="SULFATASE_1"/>
    <property type="match status" value="1"/>
</dbReference>
<dbReference type="PANTHER" id="PTHR42693:SF53">
    <property type="entry name" value="ENDO-4-O-SULFATASE"/>
    <property type="match status" value="1"/>
</dbReference>
<dbReference type="Pfam" id="PF00884">
    <property type="entry name" value="Sulfatase"/>
    <property type="match status" value="1"/>
</dbReference>
<evidence type="ECO:0000313" key="6">
    <source>
        <dbReference type="EMBL" id="TWT76422.1"/>
    </source>
</evidence>
<evidence type="ECO:0000313" key="7">
    <source>
        <dbReference type="Proteomes" id="UP000315010"/>
    </source>
</evidence>
<dbReference type="InterPro" id="IPR050738">
    <property type="entry name" value="Sulfatase"/>
</dbReference>
<dbReference type="Gene3D" id="3.40.720.10">
    <property type="entry name" value="Alkaline Phosphatase, subunit A"/>
    <property type="match status" value="1"/>
</dbReference>
<keyword evidence="2" id="KW-0479">Metal-binding</keyword>
<reference evidence="6 7" key="1">
    <citation type="submission" date="2019-02" db="EMBL/GenBank/DDBJ databases">
        <title>Deep-cultivation of Planctomycetes and their phenomic and genomic characterization uncovers novel biology.</title>
        <authorList>
            <person name="Wiegand S."/>
            <person name="Jogler M."/>
            <person name="Boedeker C."/>
            <person name="Pinto D."/>
            <person name="Vollmers J."/>
            <person name="Rivas-Marin E."/>
            <person name="Kohn T."/>
            <person name="Peeters S.H."/>
            <person name="Heuer A."/>
            <person name="Rast P."/>
            <person name="Oberbeckmann S."/>
            <person name="Bunk B."/>
            <person name="Jeske O."/>
            <person name="Meyerdierks A."/>
            <person name="Storesund J.E."/>
            <person name="Kallscheuer N."/>
            <person name="Luecker S."/>
            <person name="Lage O.M."/>
            <person name="Pohl T."/>
            <person name="Merkel B.J."/>
            <person name="Hornburger P."/>
            <person name="Mueller R.-W."/>
            <person name="Bruemmer F."/>
            <person name="Labrenz M."/>
            <person name="Spormann A.M."/>
            <person name="Op Den Camp H."/>
            <person name="Overmann J."/>
            <person name="Amann R."/>
            <person name="Jetten M.S.M."/>
            <person name="Mascher T."/>
            <person name="Medema M.H."/>
            <person name="Devos D.P."/>
            <person name="Kaster A.-K."/>
            <person name="Ovreas L."/>
            <person name="Rohde M."/>
            <person name="Galperin M.Y."/>
            <person name="Jogler C."/>
        </authorList>
    </citation>
    <scope>NUCLEOTIDE SEQUENCE [LARGE SCALE GENOMIC DNA]</scope>
    <source>
        <strain evidence="6 7">CA13</strain>
    </source>
</reference>
<dbReference type="InterPro" id="IPR024607">
    <property type="entry name" value="Sulfatase_CS"/>
</dbReference>
<dbReference type="Gene3D" id="3.30.1120.10">
    <property type="match status" value="1"/>
</dbReference>
<dbReference type="InterPro" id="IPR017850">
    <property type="entry name" value="Alkaline_phosphatase_core_sf"/>
</dbReference>
<dbReference type="EC" id="3.1.6.1" evidence="6"/>
<proteinExistence type="inferred from homology"/>
<dbReference type="AlphaFoldDB" id="A0A5C5YN97"/>
<sequence>MIPFLSKSTNCSEKGKFRRSLDRYVPYRTAILTFAAFAVIVAQTNFATPLQAESNKQPNIVLIVADDLGYQELGCFGQKRIRTPNIDQLAAEGMRLTQHYSGNAVCAPSRCVLMTGKNPGHAFVRDNRSTPPEGQYPIPDSEVTIAELMQKQGYTTGAFGKWGLGGPDSNGNPMKQGVDRFFGYNCQAHAHSYYPSYLWDNDVHIELNNTPPVPGHASLPKDADPNDPTSYQSFKGQDYAPDRIHAEALQFIRDNKEGPFFLYYPSVIPHVALHVPDEDLAPYLALGWNDPPFTRGKGFGYTPHFTPRAAYAAMISRLDRYVGNVVRLLDELELSNNTVVIFTSDNGTTHLGEEVDYEFFASVGELRGLKGSLYEGGVRVPTIVRWPGKIAEGSESERISGFEDWMPTILTLSGAADTIPKDIDGISLVPSLLGQTQPPRPYLYREFAGYGGQQSIRVGNWKAIRQRMRQGNLDIELYNLADDVGEQNNVAAEHPELVAKFANQMQTVRTPSTEFPLIPLDAPVKKPKQKSK</sequence>
<keyword evidence="7" id="KW-1185">Reference proteome</keyword>
<accession>A0A5C5YN97</accession>
<dbReference type="InterPro" id="IPR000917">
    <property type="entry name" value="Sulfatase_N"/>
</dbReference>